<evidence type="ECO:0000313" key="2">
    <source>
        <dbReference type="Proteomes" id="UP001056120"/>
    </source>
</evidence>
<accession>A0ACB9BSS0</accession>
<comment type="caution">
    <text evidence="1">The sequence shown here is derived from an EMBL/GenBank/DDBJ whole genome shotgun (WGS) entry which is preliminary data.</text>
</comment>
<dbReference type="EMBL" id="CM042039">
    <property type="protein sequence ID" value="KAI3725039.1"/>
    <property type="molecule type" value="Genomic_DNA"/>
</dbReference>
<proteinExistence type="predicted"/>
<protein>
    <submittedName>
        <fullName evidence="1">Uncharacterized protein</fullName>
    </submittedName>
</protein>
<evidence type="ECO:0000313" key="1">
    <source>
        <dbReference type="EMBL" id="KAI3725039.1"/>
    </source>
</evidence>
<name>A0ACB9BSS0_9ASTR</name>
<organism evidence="1 2">
    <name type="scientific">Smallanthus sonchifolius</name>
    <dbReference type="NCBI Taxonomy" id="185202"/>
    <lineage>
        <taxon>Eukaryota</taxon>
        <taxon>Viridiplantae</taxon>
        <taxon>Streptophyta</taxon>
        <taxon>Embryophyta</taxon>
        <taxon>Tracheophyta</taxon>
        <taxon>Spermatophyta</taxon>
        <taxon>Magnoliopsida</taxon>
        <taxon>eudicotyledons</taxon>
        <taxon>Gunneridae</taxon>
        <taxon>Pentapetalae</taxon>
        <taxon>asterids</taxon>
        <taxon>campanulids</taxon>
        <taxon>Asterales</taxon>
        <taxon>Asteraceae</taxon>
        <taxon>Asteroideae</taxon>
        <taxon>Heliantheae alliance</taxon>
        <taxon>Millerieae</taxon>
        <taxon>Smallanthus</taxon>
    </lineage>
</organism>
<keyword evidence="2" id="KW-1185">Reference proteome</keyword>
<reference evidence="1 2" key="2">
    <citation type="journal article" date="2022" name="Mol. Ecol. Resour.">
        <title>The genomes of chicory, endive, great burdock and yacon provide insights into Asteraceae paleo-polyploidization history and plant inulin production.</title>
        <authorList>
            <person name="Fan W."/>
            <person name="Wang S."/>
            <person name="Wang H."/>
            <person name="Wang A."/>
            <person name="Jiang F."/>
            <person name="Liu H."/>
            <person name="Zhao H."/>
            <person name="Xu D."/>
            <person name="Zhang Y."/>
        </authorList>
    </citation>
    <scope>NUCLEOTIDE SEQUENCE [LARGE SCALE GENOMIC DNA]</scope>
    <source>
        <strain evidence="2">cv. Yunnan</strain>
        <tissue evidence="1">Leaves</tissue>
    </source>
</reference>
<reference evidence="2" key="1">
    <citation type="journal article" date="2022" name="Mol. Ecol. Resour.">
        <title>The genomes of chicory, endive, great burdock and yacon provide insights into Asteraceae palaeo-polyploidization history and plant inulin production.</title>
        <authorList>
            <person name="Fan W."/>
            <person name="Wang S."/>
            <person name="Wang H."/>
            <person name="Wang A."/>
            <person name="Jiang F."/>
            <person name="Liu H."/>
            <person name="Zhao H."/>
            <person name="Xu D."/>
            <person name="Zhang Y."/>
        </authorList>
    </citation>
    <scope>NUCLEOTIDE SEQUENCE [LARGE SCALE GENOMIC DNA]</scope>
    <source>
        <strain evidence="2">cv. Yunnan</strain>
    </source>
</reference>
<gene>
    <name evidence="1" type="ORF">L1987_64812</name>
</gene>
<dbReference type="Proteomes" id="UP001056120">
    <property type="component" value="Linkage Group LG22"/>
</dbReference>
<sequence>MLLQAWLAYFLAEQKSLVLRWKLQSHNLSFGLAVAHIHQLYMMLLKLRADDDVEKEEVSLDLKNLVSTSIPKPSVYQ</sequence>